<gene>
    <name evidence="2" type="ORF">DY023_05230</name>
</gene>
<accession>A0A371NVV6</accession>
<feature type="transmembrane region" description="Helical" evidence="1">
    <location>
        <begin position="221"/>
        <end position="246"/>
    </location>
</feature>
<dbReference type="Proteomes" id="UP000262172">
    <property type="component" value="Unassembled WGS sequence"/>
</dbReference>
<keyword evidence="1" id="KW-0472">Membrane</keyword>
<reference evidence="2 3" key="1">
    <citation type="submission" date="2018-08" db="EMBL/GenBank/DDBJ databases">
        <title>Isolation, diversity and antifungal activity of Actinobacteria from cow dung.</title>
        <authorList>
            <person name="Ling L."/>
        </authorList>
    </citation>
    <scope>NUCLEOTIDE SEQUENCE [LARGE SCALE GENOMIC DNA]</scope>
    <source>
        <strain evidence="2 3">NEAU-LLE</strain>
    </source>
</reference>
<keyword evidence="1" id="KW-1133">Transmembrane helix</keyword>
<evidence type="ECO:0000313" key="2">
    <source>
        <dbReference type="EMBL" id="REJ06756.1"/>
    </source>
</evidence>
<sequence length="495" mass="52555">MRGGWREAAGWAAAVGVAVFVAAQMAASARSELLFRDGDSLVVALYVRSVLEGQPQDWAFSTVLFMPESACFALLRLALPWLGLNALFAMNAVVNLVAFYGALRLAAGRRGEGRSPVMWTLLAFSAFCLLVVLETSPSRDALEPASLLLTTTYYSATVIAVIVSVGLIRRRVEGGWSGIPYVLGLVAAVSTLSNPLFAAWATVPLGLLLGMGAVRRRQGALAPLLALAAGTLAGFLARIPFSAWIANTGTGYARPSEWAQALQYYAGLASERLTSPGGVAAALILVALLAFCVRRTLRCTGGARIVGTAGWLIPVLVVIGAIALGTHAARYLQPIAFVPVLSLVALPRSIRMPQVAARMAVAASAVVVLVLAGVSAPRLASSASADDRDLRCVTDWVDASDRTGAGQFWTVRLPKLQLDDPARLVQVDHTLRGYAWLVNRTDFEVSEVTFLVEDDASQAWELPPPGVTPDTVIPCGRYRILDYAGHPLPLGPQRS</sequence>
<evidence type="ECO:0000256" key="1">
    <source>
        <dbReference type="SAM" id="Phobius"/>
    </source>
</evidence>
<feature type="transmembrane region" description="Helical" evidence="1">
    <location>
        <begin position="115"/>
        <end position="133"/>
    </location>
</feature>
<proteinExistence type="predicted"/>
<feature type="transmembrane region" description="Helical" evidence="1">
    <location>
        <begin position="305"/>
        <end position="325"/>
    </location>
</feature>
<feature type="transmembrane region" description="Helical" evidence="1">
    <location>
        <begin position="197"/>
        <end position="214"/>
    </location>
</feature>
<dbReference type="AlphaFoldDB" id="A0A371NVV6"/>
<feature type="transmembrane region" description="Helical" evidence="1">
    <location>
        <begin position="175"/>
        <end position="191"/>
    </location>
</feature>
<keyword evidence="1" id="KW-0812">Transmembrane</keyword>
<feature type="transmembrane region" description="Helical" evidence="1">
    <location>
        <begin position="331"/>
        <end position="347"/>
    </location>
</feature>
<feature type="transmembrane region" description="Helical" evidence="1">
    <location>
        <begin position="82"/>
        <end position="103"/>
    </location>
</feature>
<feature type="transmembrane region" description="Helical" evidence="1">
    <location>
        <begin position="145"/>
        <end position="168"/>
    </location>
</feature>
<dbReference type="RefSeq" id="WP_116241287.1">
    <property type="nucleotide sequence ID" value="NZ_QUAB01000032.1"/>
</dbReference>
<dbReference type="EMBL" id="QUAB01000032">
    <property type="protein sequence ID" value="REJ06756.1"/>
    <property type="molecule type" value="Genomic_DNA"/>
</dbReference>
<organism evidence="2 3">
    <name type="scientific">Microbacterium bovistercoris</name>
    <dbReference type="NCBI Taxonomy" id="2293570"/>
    <lineage>
        <taxon>Bacteria</taxon>
        <taxon>Bacillati</taxon>
        <taxon>Actinomycetota</taxon>
        <taxon>Actinomycetes</taxon>
        <taxon>Micrococcales</taxon>
        <taxon>Microbacteriaceae</taxon>
        <taxon>Microbacterium</taxon>
    </lineage>
</organism>
<feature type="transmembrane region" description="Helical" evidence="1">
    <location>
        <begin position="273"/>
        <end position="293"/>
    </location>
</feature>
<feature type="transmembrane region" description="Helical" evidence="1">
    <location>
        <begin position="359"/>
        <end position="380"/>
    </location>
</feature>
<dbReference type="OrthoDB" id="5124221at2"/>
<comment type="caution">
    <text evidence="2">The sequence shown here is derived from an EMBL/GenBank/DDBJ whole genome shotgun (WGS) entry which is preliminary data.</text>
</comment>
<keyword evidence="3" id="KW-1185">Reference proteome</keyword>
<evidence type="ECO:0000313" key="3">
    <source>
        <dbReference type="Proteomes" id="UP000262172"/>
    </source>
</evidence>
<evidence type="ECO:0008006" key="4">
    <source>
        <dbReference type="Google" id="ProtNLM"/>
    </source>
</evidence>
<name>A0A371NVV6_9MICO</name>
<protein>
    <recommendedName>
        <fullName evidence="4">Glycosyltransferase RgtA/B/C/D-like domain-containing protein</fullName>
    </recommendedName>
</protein>